<name>A0ACC2VY03_9TREE</name>
<evidence type="ECO:0000313" key="1">
    <source>
        <dbReference type="EMBL" id="KAJ9103496.1"/>
    </source>
</evidence>
<sequence length="520" mass="58269">MISISRRWLVQTLRASNRNFGTSHQYLRKAISDQNNEKKHPAIHENGLYYGKFTEEEYQSAAKYVKTKLQKLENEIKGEKNIRENIEEYPIVPLPADRSRKVKVESLSDLLAEIIKTNGPLSLLAYMRQCLTHPDYGYYTTTNPLDKYTGDFITSPEISSVFGEMIGIWLFSTWTSQDNPQNIRIIEFGPGKGTLMFDVVRTFNKLAKSRIRSNQIEICLIEASPILRDEQAELLCGSKLNSADIKDSFYTKSSIWGNTVKWLETEKDILDDVQYANYILAHEFFDALPIKSFQKSDSGWRELLVEHSPSVLNTQGALPSGGSSSEFSPDLETDFHLTVSPKDTPSSLIPELSSRFNALPTGSRIEICTDAELYALKMASLINNEQGNGAALIIDYGLKSGIPSNSLRGIYKHKFVSPFFSPGKVDLSADVDFENLAAITAKACLSFGPVDQGDWLHEMGIGYRIDQLLKSNEGNPAEQDKVYASYRRLTDKNENSMGGAYKILCLVPHSAQMPIGFSTS</sequence>
<comment type="caution">
    <text evidence="1">The sequence shown here is derived from an EMBL/GenBank/DDBJ whole genome shotgun (WGS) entry which is preliminary data.</text>
</comment>
<reference evidence="1" key="1">
    <citation type="submission" date="2023-04" db="EMBL/GenBank/DDBJ databases">
        <title>Draft Genome sequencing of Naganishia species isolated from polar environments using Oxford Nanopore Technology.</title>
        <authorList>
            <person name="Leo P."/>
            <person name="Venkateswaran K."/>
        </authorList>
    </citation>
    <scope>NUCLEOTIDE SEQUENCE</scope>
    <source>
        <strain evidence="1">MNA-CCFEE 5261</strain>
    </source>
</reference>
<keyword evidence="2" id="KW-1185">Reference proteome</keyword>
<evidence type="ECO:0000313" key="2">
    <source>
        <dbReference type="Proteomes" id="UP001241377"/>
    </source>
</evidence>
<dbReference type="Proteomes" id="UP001241377">
    <property type="component" value="Unassembled WGS sequence"/>
</dbReference>
<dbReference type="EMBL" id="JASBWR010000045">
    <property type="protein sequence ID" value="KAJ9103496.1"/>
    <property type="molecule type" value="Genomic_DNA"/>
</dbReference>
<gene>
    <name evidence="1" type="ORF">QFC19_004264</name>
</gene>
<protein>
    <submittedName>
        <fullName evidence="1">Uncharacterized protein</fullName>
    </submittedName>
</protein>
<organism evidence="1 2">
    <name type="scientific">Naganishia cerealis</name>
    <dbReference type="NCBI Taxonomy" id="610337"/>
    <lineage>
        <taxon>Eukaryota</taxon>
        <taxon>Fungi</taxon>
        <taxon>Dikarya</taxon>
        <taxon>Basidiomycota</taxon>
        <taxon>Agaricomycotina</taxon>
        <taxon>Tremellomycetes</taxon>
        <taxon>Filobasidiales</taxon>
        <taxon>Filobasidiaceae</taxon>
        <taxon>Naganishia</taxon>
    </lineage>
</organism>
<accession>A0ACC2VY03</accession>
<proteinExistence type="predicted"/>